<evidence type="ECO:0000313" key="3">
    <source>
        <dbReference type="Proteomes" id="UP000838878"/>
    </source>
</evidence>
<feature type="compositionally biased region" description="Low complexity" evidence="1">
    <location>
        <begin position="139"/>
        <end position="157"/>
    </location>
</feature>
<sequence>MLSICVYGVAAEGGRRRRALVARGGRGARRRALRLLLVMAPALTVPDRSVPRRGSPERARRSGQTSVVISLKRLGGSPRFGRLDDSWVCDNEAIDSYIRLFTERRGVGAATDFGDFSRKRVPPTPGGRGQARPDLISTRAAARAAGSRRAPGGLPAGSRRAPGGLPAVESRVIP</sequence>
<evidence type="ECO:0000256" key="1">
    <source>
        <dbReference type="SAM" id="MobiDB-lite"/>
    </source>
</evidence>
<name>A0A8J9Y268_9NEOP</name>
<dbReference type="EMBL" id="OV170221">
    <property type="protein sequence ID" value="CAH0714734.1"/>
    <property type="molecule type" value="Genomic_DNA"/>
</dbReference>
<dbReference type="AlphaFoldDB" id="A0A8J9Y268"/>
<reference evidence="2" key="1">
    <citation type="submission" date="2021-12" db="EMBL/GenBank/DDBJ databases">
        <authorList>
            <person name="Martin H S."/>
        </authorList>
    </citation>
    <scope>NUCLEOTIDE SEQUENCE</scope>
</reference>
<gene>
    <name evidence="2" type="ORF">BINO364_LOCUS1752</name>
</gene>
<feature type="non-terminal residue" evidence="2">
    <location>
        <position position="174"/>
    </location>
</feature>
<accession>A0A8J9Y268</accession>
<evidence type="ECO:0000313" key="2">
    <source>
        <dbReference type="EMBL" id="CAH0714734.1"/>
    </source>
</evidence>
<feature type="region of interest" description="Disordered" evidence="1">
    <location>
        <begin position="47"/>
        <end position="66"/>
    </location>
</feature>
<proteinExistence type="predicted"/>
<dbReference type="Proteomes" id="UP000838878">
    <property type="component" value="Chromosome 1"/>
</dbReference>
<protein>
    <submittedName>
        <fullName evidence="2">Uncharacterized protein</fullName>
    </submittedName>
</protein>
<keyword evidence="3" id="KW-1185">Reference proteome</keyword>
<organism evidence="2 3">
    <name type="scientific">Brenthis ino</name>
    <name type="common">lesser marbled fritillary</name>
    <dbReference type="NCBI Taxonomy" id="405034"/>
    <lineage>
        <taxon>Eukaryota</taxon>
        <taxon>Metazoa</taxon>
        <taxon>Ecdysozoa</taxon>
        <taxon>Arthropoda</taxon>
        <taxon>Hexapoda</taxon>
        <taxon>Insecta</taxon>
        <taxon>Pterygota</taxon>
        <taxon>Neoptera</taxon>
        <taxon>Endopterygota</taxon>
        <taxon>Lepidoptera</taxon>
        <taxon>Glossata</taxon>
        <taxon>Ditrysia</taxon>
        <taxon>Papilionoidea</taxon>
        <taxon>Nymphalidae</taxon>
        <taxon>Heliconiinae</taxon>
        <taxon>Argynnini</taxon>
        <taxon>Brenthis</taxon>
    </lineage>
</organism>
<feature type="region of interest" description="Disordered" evidence="1">
    <location>
        <begin position="115"/>
        <end position="174"/>
    </location>
</feature>